<proteinExistence type="predicted"/>
<dbReference type="PANTHER" id="PTHR10513">
    <property type="entry name" value="DEOXYNUCLEOSIDE KINASE"/>
    <property type="match status" value="1"/>
</dbReference>
<dbReference type="GO" id="GO:0005524">
    <property type="term" value="F:ATP binding"/>
    <property type="evidence" value="ECO:0007669"/>
    <property type="project" value="UniProtKB-KW"/>
</dbReference>
<protein>
    <submittedName>
        <fullName evidence="4">Deoxyadenosine/deoxycytidine kinase</fullName>
    </submittedName>
</protein>
<dbReference type="InterPro" id="IPR031314">
    <property type="entry name" value="DNK_dom"/>
</dbReference>
<feature type="active site" description="Proton acceptor" evidence="1">
    <location>
        <position position="90"/>
    </location>
</feature>
<organism evidence="4 5">
    <name type="scientific">Caldimonas thermodepolymerans</name>
    <dbReference type="NCBI Taxonomy" id="215580"/>
    <lineage>
        <taxon>Bacteria</taxon>
        <taxon>Pseudomonadati</taxon>
        <taxon>Pseudomonadota</taxon>
        <taxon>Betaproteobacteria</taxon>
        <taxon>Burkholderiales</taxon>
        <taxon>Sphaerotilaceae</taxon>
        <taxon>Caldimonas</taxon>
    </lineage>
</organism>
<accession>A0AA46HVF7</accession>
<keyword evidence="4" id="KW-0418">Kinase</keyword>
<dbReference type="CDD" id="cd01673">
    <property type="entry name" value="dNK"/>
    <property type="match status" value="1"/>
</dbReference>
<dbReference type="EMBL" id="SLXF01000006">
    <property type="protein sequence ID" value="TCP06647.1"/>
    <property type="molecule type" value="Genomic_DNA"/>
</dbReference>
<dbReference type="Pfam" id="PF01712">
    <property type="entry name" value="dNK"/>
    <property type="match status" value="1"/>
</dbReference>
<dbReference type="Proteomes" id="UP000294772">
    <property type="component" value="Unassembled WGS sequence"/>
</dbReference>
<dbReference type="RefSeq" id="WP_132765469.1">
    <property type="nucleotide sequence ID" value="NZ_CP110416.1"/>
</dbReference>
<dbReference type="PIRSF" id="PIRSF000705">
    <property type="entry name" value="DNK"/>
    <property type="match status" value="1"/>
</dbReference>
<evidence type="ECO:0000259" key="3">
    <source>
        <dbReference type="Pfam" id="PF01712"/>
    </source>
</evidence>
<feature type="binding site" evidence="2">
    <location>
        <begin position="16"/>
        <end position="24"/>
    </location>
    <ligand>
        <name>ATP</name>
        <dbReference type="ChEBI" id="CHEBI:30616"/>
    </ligand>
</feature>
<keyword evidence="2" id="KW-0547">Nucleotide-binding</keyword>
<dbReference type="AlphaFoldDB" id="A0AA46HVF7"/>
<comment type="caution">
    <text evidence="4">The sequence shown here is derived from an EMBL/GenBank/DDBJ whole genome shotgun (WGS) entry which is preliminary data.</text>
</comment>
<dbReference type="Gene3D" id="3.40.50.300">
    <property type="entry name" value="P-loop containing nucleotide triphosphate hydrolases"/>
    <property type="match status" value="1"/>
</dbReference>
<dbReference type="PANTHER" id="PTHR10513:SF46">
    <property type="entry name" value="DEOXYGUANOSINE KINASE"/>
    <property type="match status" value="1"/>
</dbReference>
<sequence length="220" mass="25270">MTAFSLDACRHIVVEGPIGVGKSTLARLLAAELGGELMLEKPQENPFLERFYADAARYAFQTQVYFLFQRIEQYRELVQPGMFAGPVVSDFMFAKDALFARLTLSDDEYELYMQMYQRMAPQMPEPDLIIWLQAGPPVLQQRIARRGIRMEQGIGDAYLRELCDAYAAYFEHYDGAPVLALETTHFNPVDHPDDFRRFMTHLRRYGGSREVLTLQPQEGA</sequence>
<feature type="domain" description="Deoxynucleoside kinase" evidence="3">
    <location>
        <begin position="12"/>
        <end position="202"/>
    </location>
</feature>
<dbReference type="GO" id="GO:0005737">
    <property type="term" value="C:cytoplasm"/>
    <property type="evidence" value="ECO:0007669"/>
    <property type="project" value="TreeGrafter"/>
</dbReference>
<dbReference type="SUPFAM" id="SSF52540">
    <property type="entry name" value="P-loop containing nucleoside triphosphate hydrolases"/>
    <property type="match status" value="1"/>
</dbReference>
<evidence type="ECO:0000313" key="5">
    <source>
        <dbReference type="Proteomes" id="UP000294772"/>
    </source>
</evidence>
<dbReference type="GO" id="GO:0019136">
    <property type="term" value="F:deoxynucleoside kinase activity"/>
    <property type="evidence" value="ECO:0007669"/>
    <property type="project" value="InterPro"/>
</dbReference>
<keyword evidence="2" id="KW-0067">ATP-binding</keyword>
<dbReference type="InterPro" id="IPR002624">
    <property type="entry name" value="DCK/DGK"/>
</dbReference>
<keyword evidence="4" id="KW-0808">Transferase</keyword>
<dbReference type="InterPro" id="IPR027417">
    <property type="entry name" value="P-loop_NTPase"/>
</dbReference>
<gene>
    <name evidence="4" type="ORF">EV676_106131</name>
</gene>
<dbReference type="InterPro" id="IPR050566">
    <property type="entry name" value="Deoxyribonucleoside_kinase"/>
</dbReference>
<name>A0AA46HVF7_9BURK</name>
<evidence type="ECO:0000256" key="2">
    <source>
        <dbReference type="PIRSR" id="PIRSR000705-3"/>
    </source>
</evidence>
<reference evidence="4 5" key="1">
    <citation type="submission" date="2019-03" db="EMBL/GenBank/DDBJ databases">
        <title>Genomic Encyclopedia of Type Strains, Phase IV (KMG-IV): sequencing the most valuable type-strain genomes for metagenomic binning, comparative biology and taxonomic classification.</title>
        <authorList>
            <person name="Goeker M."/>
        </authorList>
    </citation>
    <scope>NUCLEOTIDE SEQUENCE [LARGE SCALE GENOMIC DNA]</scope>
    <source>
        <strain evidence="4 5">DSM 15264</strain>
    </source>
</reference>
<evidence type="ECO:0000313" key="4">
    <source>
        <dbReference type="EMBL" id="TCP06647.1"/>
    </source>
</evidence>
<feature type="binding site" evidence="2">
    <location>
        <begin position="142"/>
        <end position="146"/>
    </location>
    <ligand>
        <name>ATP</name>
        <dbReference type="ChEBI" id="CHEBI:30616"/>
    </ligand>
</feature>
<evidence type="ECO:0000256" key="1">
    <source>
        <dbReference type="PIRSR" id="PIRSR000705-1"/>
    </source>
</evidence>